<keyword evidence="1" id="KW-0812">Transmembrane</keyword>
<evidence type="ECO:0000259" key="2">
    <source>
        <dbReference type="Pfam" id="PF07786"/>
    </source>
</evidence>
<evidence type="ECO:0000313" key="3">
    <source>
        <dbReference type="EMBL" id="MDF0592081.1"/>
    </source>
</evidence>
<dbReference type="Pfam" id="PF07786">
    <property type="entry name" value="HGSNAT_cat"/>
    <property type="match status" value="1"/>
</dbReference>
<feature type="transmembrane region" description="Helical" evidence="1">
    <location>
        <begin position="182"/>
        <end position="203"/>
    </location>
</feature>
<proteinExistence type="predicted"/>
<feature type="transmembrane region" description="Helical" evidence="1">
    <location>
        <begin position="56"/>
        <end position="75"/>
    </location>
</feature>
<feature type="transmembrane region" description="Helical" evidence="1">
    <location>
        <begin position="95"/>
        <end position="112"/>
    </location>
</feature>
<keyword evidence="4" id="KW-1185">Reference proteome</keyword>
<dbReference type="InterPro" id="IPR012429">
    <property type="entry name" value="HGSNAT_cat"/>
</dbReference>
<gene>
    <name evidence="3" type="ORF">P0O24_00570</name>
</gene>
<dbReference type="EMBL" id="JARFPL010000001">
    <property type="protein sequence ID" value="MDF0592081.1"/>
    <property type="molecule type" value="Genomic_DNA"/>
</dbReference>
<dbReference type="RefSeq" id="WP_316967789.1">
    <property type="nucleotide sequence ID" value="NZ_JARFPL010000001.1"/>
</dbReference>
<protein>
    <submittedName>
        <fullName evidence="3">Heparan-alpha-glucosaminide N-acetyltransferase</fullName>
    </submittedName>
</protein>
<comment type="caution">
    <text evidence="3">The sequence shown here is derived from an EMBL/GenBank/DDBJ whole genome shotgun (WGS) entry which is preliminary data.</text>
</comment>
<organism evidence="3 4">
    <name type="scientific">Candidatus Methanocrinis alkalitolerans</name>
    <dbReference type="NCBI Taxonomy" id="3033395"/>
    <lineage>
        <taxon>Archaea</taxon>
        <taxon>Methanobacteriati</taxon>
        <taxon>Methanobacteriota</taxon>
        <taxon>Stenosarchaea group</taxon>
        <taxon>Methanomicrobia</taxon>
        <taxon>Methanotrichales</taxon>
        <taxon>Methanotrichaceae</taxon>
        <taxon>Methanocrinis</taxon>
    </lineage>
</organism>
<reference evidence="3 4" key="1">
    <citation type="submission" date="2023-03" db="EMBL/GenBank/DDBJ databases">
        <title>Whole genome sequencing of Methanotrichaceae archaeon M04Ac.</title>
        <authorList>
            <person name="Khomyakova M.A."/>
            <person name="Merkel A.Y."/>
            <person name="Slobodkin A.I."/>
        </authorList>
    </citation>
    <scope>NUCLEOTIDE SEQUENCE [LARGE SCALE GENOMIC DNA]</scope>
    <source>
        <strain evidence="3 4">M04Ac</strain>
    </source>
</reference>
<sequence>MKGSADLEEVPILRYWELDLLRGVAVTMMIGFHALYDLDYFSGPGLVDVHSGIWRTFALATASIFLLLVGISLTISSARARIRGEESFARHIRRGGVIFSWGVVITVSTILLLEEGYILFGVLHLIGASIILSPPFERRPLRALLGGSAAVSAGIFLRQLSVETPWLLWIGLTPSGFYSLDYFPLLPWFGVVLLGISLGGFLYPDGERRFNLPDLSFRTPARELTILGRNSLAIYLLHQPVLIISMKILGVIDLAGRITLNIA</sequence>
<feature type="domain" description="Heparan-alpha-glucosaminide N-acetyltransferase catalytic" evidence="2">
    <location>
        <begin position="14"/>
        <end position="240"/>
    </location>
</feature>
<keyword evidence="1" id="KW-0472">Membrane</keyword>
<accession>A0ABT5XBJ0</accession>
<keyword evidence="1" id="KW-1133">Transmembrane helix</keyword>
<feature type="transmembrane region" description="Helical" evidence="1">
    <location>
        <begin position="20"/>
        <end position="36"/>
    </location>
</feature>
<feature type="transmembrane region" description="Helical" evidence="1">
    <location>
        <begin position="143"/>
        <end position="162"/>
    </location>
</feature>
<evidence type="ECO:0000256" key="1">
    <source>
        <dbReference type="SAM" id="Phobius"/>
    </source>
</evidence>
<name>A0ABT5XBJ0_9EURY</name>
<feature type="transmembrane region" description="Helical" evidence="1">
    <location>
        <begin position="118"/>
        <end position="136"/>
    </location>
</feature>
<evidence type="ECO:0000313" key="4">
    <source>
        <dbReference type="Proteomes" id="UP001215956"/>
    </source>
</evidence>
<dbReference type="Proteomes" id="UP001215956">
    <property type="component" value="Unassembled WGS sequence"/>
</dbReference>